<organism evidence="1 2">
    <name type="scientific">Exilibacterium tricleocarpae</name>
    <dbReference type="NCBI Taxonomy" id="2591008"/>
    <lineage>
        <taxon>Bacteria</taxon>
        <taxon>Pseudomonadati</taxon>
        <taxon>Pseudomonadota</taxon>
        <taxon>Gammaproteobacteria</taxon>
        <taxon>Cellvibrionales</taxon>
        <taxon>Cellvibrionaceae</taxon>
        <taxon>Exilibacterium</taxon>
    </lineage>
</organism>
<evidence type="ECO:0000313" key="2">
    <source>
        <dbReference type="Proteomes" id="UP000319732"/>
    </source>
</evidence>
<name>A0A545TLB2_9GAMM</name>
<comment type="caution">
    <text evidence="1">The sequence shown here is derived from an EMBL/GenBank/DDBJ whole genome shotgun (WGS) entry which is preliminary data.</text>
</comment>
<proteinExistence type="predicted"/>
<reference evidence="1 2" key="1">
    <citation type="submission" date="2019-06" db="EMBL/GenBank/DDBJ databases">
        <title>Whole genome sequence for Cellvibrionaceae sp. R142.</title>
        <authorList>
            <person name="Wang G."/>
        </authorList>
    </citation>
    <scope>NUCLEOTIDE SEQUENCE [LARGE SCALE GENOMIC DNA]</scope>
    <source>
        <strain evidence="1 2">R142</strain>
    </source>
</reference>
<gene>
    <name evidence="1" type="ORF">FKG94_13080</name>
</gene>
<dbReference type="AlphaFoldDB" id="A0A545TLB2"/>
<keyword evidence="2" id="KW-1185">Reference proteome</keyword>
<accession>A0A545TLB2</accession>
<sequence>MRPANAQQAVQHMEHLLARKLTGKRSSRVREHLNRAKRIAAIIHYQFQVGPYQYQVKHLRWYLATQTAQLKPAARYRHWLTIKYCVYALNKEAHWMGVLQGSWQTPATIKTLSNDEALSQSGQPTSL</sequence>
<protein>
    <submittedName>
        <fullName evidence="1">Uncharacterized protein</fullName>
    </submittedName>
</protein>
<evidence type="ECO:0000313" key="1">
    <source>
        <dbReference type="EMBL" id="TQV78014.1"/>
    </source>
</evidence>
<dbReference type="RefSeq" id="WP_142904793.1">
    <property type="nucleotide sequence ID" value="NZ_ML660094.1"/>
</dbReference>
<dbReference type="Proteomes" id="UP000319732">
    <property type="component" value="Unassembled WGS sequence"/>
</dbReference>
<dbReference type="OrthoDB" id="5769639at2"/>
<dbReference type="EMBL" id="VHSG01000013">
    <property type="protein sequence ID" value="TQV78014.1"/>
    <property type="molecule type" value="Genomic_DNA"/>
</dbReference>